<dbReference type="AlphaFoldDB" id="B4JP57"/>
<accession>B4JP57</accession>
<proteinExistence type="predicted"/>
<name>B4JP57_DROGR</name>
<feature type="signal peptide" evidence="2">
    <location>
        <begin position="1"/>
        <end position="22"/>
    </location>
</feature>
<keyword evidence="4" id="KW-1185">Reference proteome</keyword>
<feature type="compositionally biased region" description="Basic and acidic residues" evidence="1">
    <location>
        <begin position="75"/>
        <end position="91"/>
    </location>
</feature>
<dbReference type="OMA" id="DQELEHG"/>
<dbReference type="eggNOG" id="ENOG502TCCG">
    <property type="taxonomic scope" value="Eukaryota"/>
</dbReference>
<sequence>MSSKYALIFALAALCCLVAAEAATQRRHSVVRDEGGEVGRASLEVEDRQEVDQELEHGQEQMQANENRNTVDSNKPNREVIERPSSEDARARRVIRRGGSRRGRRNNRRRRGGRRRGGRRGGRRRSIRRRG</sequence>
<evidence type="ECO:0000313" key="4">
    <source>
        <dbReference type="Proteomes" id="UP000001070"/>
    </source>
</evidence>
<evidence type="ECO:0000256" key="2">
    <source>
        <dbReference type="SAM" id="SignalP"/>
    </source>
</evidence>
<protein>
    <submittedName>
        <fullName evidence="3">GH13003</fullName>
    </submittedName>
</protein>
<keyword evidence="2" id="KW-0732">Signal</keyword>
<dbReference type="EMBL" id="CH916372">
    <property type="protein sequence ID" value="EDV99482.1"/>
    <property type="molecule type" value="Genomic_DNA"/>
</dbReference>
<organism evidence="4">
    <name type="scientific">Drosophila grimshawi</name>
    <name type="common">Hawaiian fruit fly</name>
    <name type="synonym">Idiomyia grimshawi</name>
    <dbReference type="NCBI Taxonomy" id="7222"/>
    <lineage>
        <taxon>Eukaryota</taxon>
        <taxon>Metazoa</taxon>
        <taxon>Ecdysozoa</taxon>
        <taxon>Arthropoda</taxon>
        <taxon>Hexapoda</taxon>
        <taxon>Insecta</taxon>
        <taxon>Pterygota</taxon>
        <taxon>Neoptera</taxon>
        <taxon>Endopterygota</taxon>
        <taxon>Diptera</taxon>
        <taxon>Brachycera</taxon>
        <taxon>Muscomorpha</taxon>
        <taxon>Ephydroidea</taxon>
        <taxon>Drosophilidae</taxon>
        <taxon>Drosophila</taxon>
        <taxon>Hawaiian Drosophila</taxon>
    </lineage>
</organism>
<reference evidence="3 4" key="1">
    <citation type="journal article" date="2007" name="Nature">
        <title>Evolution of genes and genomes on the Drosophila phylogeny.</title>
        <authorList>
            <consortium name="Drosophila 12 Genomes Consortium"/>
            <person name="Clark A.G."/>
            <person name="Eisen M.B."/>
            <person name="Smith D.R."/>
            <person name="Bergman C.M."/>
            <person name="Oliver B."/>
            <person name="Markow T.A."/>
            <person name="Kaufman T.C."/>
            <person name="Kellis M."/>
            <person name="Gelbart W."/>
            <person name="Iyer V.N."/>
            <person name="Pollard D.A."/>
            <person name="Sackton T.B."/>
            <person name="Larracuente A.M."/>
            <person name="Singh N.D."/>
            <person name="Abad J.P."/>
            <person name="Abt D.N."/>
            <person name="Adryan B."/>
            <person name="Aguade M."/>
            <person name="Akashi H."/>
            <person name="Anderson W.W."/>
            <person name="Aquadro C.F."/>
            <person name="Ardell D.H."/>
            <person name="Arguello R."/>
            <person name="Artieri C.G."/>
            <person name="Barbash D.A."/>
            <person name="Barker D."/>
            <person name="Barsanti P."/>
            <person name="Batterham P."/>
            <person name="Batzoglou S."/>
            <person name="Begun D."/>
            <person name="Bhutkar A."/>
            <person name="Blanco E."/>
            <person name="Bosak S.A."/>
            <person name="Bradley R.K."/>
            <person name="Brand A.D."/>
            <person name="Brent M.R."/>
            <person name="Brooks A.N."/>
            <person name="Brown R.H."/>
            <person name="Butlin R.K."/>
            <person name="Caggese C."/>
            <person name="Calvi B.R."/>
            <person name="Bernardo de Carvalho A."/>
            <person name="Caspi A."/>
            <person name="Castrezana S."/>
            <person name="Celniker S.E."/>
            <person name="Chang J.L."/>
            <person name="Chapple C."/>
            <person name="Chatterji S."/>
            <person name="Chinwalla A."/>
            <person name="Civetta A."/>
            <person name="Clifton S.W."/>
            <person name="Comeron J.M."/>
            <person name="Costello J.C."/>
            <person name="Coyne J.A."/>
            <person name="Daub J."/>
            <person name="David R.G."/>
            <person name="Delcher A.L."/>
            <person name="Delehaunty K."/>
            <person name="Do C.B."/>
            <person name="Ebling H."/>
            <person name="Edwards K."/>
            <person name="Eickbush T."/>
            <person name="Evans J.D."/>
            <person name="Filipski A."/>
            <person name="Findeiss S."/>
            <person name="Freyhult E."/>
            <person name="Fulton L."/>
            <person name="Fulton R."/>
            <person name="Garcia A.C."/>
            <person name="Gardiner A."/>
            <person name="Garfield D.A."/>
            <person name="Garvin B.E."/>
            <person name="Gibson G."/>
            <person name="Gilbert D."/>
            <person name="Gnerre S."/>
            <person name="Godfrey J."/>
            <person name="Good R."/>
            <person name="Gotea V."/>
            <person name="Gravely B."/>
            <person name="Greenberg A.J."/>
            <person name="Griffiths-Jones S."/>
            <person name="Gross S."/>
            <person name="Guigo R."/>
            <person name="Gustafson E.A."/>
            <person name="Haerty W."/>
            <person name="Hahn M.W."/>
            <person name="Halligan D.L."/>
            <person name="Halpern A.L."/>
            <person name="Halter G.M."/>
            <person name="Han M.V."/>
            <person name="Heger A."/>
            <person name="Hillier L."/>
            <person name="Hinrichs A.S."/>
            <person name="Holmes I."/>
            <person name="Hoskins R.A."/>
            <person name="Hubisz M.J."/>
            <person name="Hultmark D."/>
            <person name="Huntley M.A."/>
            <person name="Jaffe D.B."/>
            <person name="Jagadeeshan S."/>
            <person name="Jeck W.R."/>
            <person name="Johnson J."/>
            <person name="Jones C.D."/>
            <person name="Jordan W.C."/>
            <person name="Karpen G.H."/>
            <person name="Kataoka E."/>
            <person name="Keightley P.D."/>
            <person name="Kheradpour P."/>
            <person name="Kirkness E.F."/>
            <person name="Koerich L.B."/>
            <person name="Kristiansen K."/>
            <person name="Kudrna D."/>
            <person name="Kulathinal R.J."/>
            <person name="Kumar S."/>
            <person name="Kwok R."/>
            <person name="Lander E."/>
            <person name="Langley C.H."/>
            <person name="Lapoint R."/>
            <person name="Lazzaro B.P."/>
            <person name="Lee S.J."/>
            <person name="Levesque L."/>
            <person name="Li R."/>
            <person name="Lin C.F."/>
            <person name="Lin M.F."/>
            <person name="Lindblad-Toh K."/>
            <person name="Llopart A."/>
            <person name="Long M."/>
            <person name="Low L."/>
            <person name="Lozovsky E."/>
            <person name="Lu J."/>
            <person name="Luo M."/>
            <person name="Machado C.A."/>
            <person name="Makalowski W."/>
            <person name="Marzo M."/>
            <person name="Matsuda M."/>
            <person name="Matzkin L."/>
            <person name="McAllister B."/>
            <person name="McBride C.S."/>
            <person name="McKernan B."/>
            <person name="McKernan K."/>
            <person name="Mendez-Lago M."/>
            <person name="Minx P."/>
            <person name="Mollenhauer M.U."/>
            <person name="Montooth K."/>
            <person name="Mount S.M."/>
            <person name="Mu X."/>
            <person name="Myers E."/>
            <person name="Negre B."/>
            <person name="Newfeld S."/>
            <person name="Nielsen R."/>
            <person name="Noor M.A."/>
            <person name="O'Grady P."/>
            <person name="Pachter L."/>
            <person name="Papaceit M."/>
            <person name="Parisi M.J."/>
            <person name="Parisi M."/>
            <person name="Parts L."/>
            <person name="Pedersen J.S."/>
            <person name="Pesole G."/>
            <person name="Phillippy A.M."/>
            <person name="Ponting C.P."/>
            <person name="Pop M."/>
            <person name="Porcelli D."/>
            <person name="Powell J.R."/>
            <person name="Prohaska S."/>
            <person name="Pruitt K."/>
            <person name="Puig M."/>
            <person name="Quesneville H."/>
            <person name="Ram K.R."/>
            <person name="Rand D."/>
            <person name="Rasmussen M.D."/>
            <person name="Reed L.K."/>
            <person name="Reenan R."/>
            <person name="Reily A."/>
            <person name="Remington K.A."/>
            <person name="Rieger T.T."/>
            <person name="Ritchie M.G."/>
            <person name="Robin C."/>
            <person name="Rogers Y.H."/>
            <person name="Rohde C."/>
            <person name="Rozas J."/>
            <person name="Rubenfield M.J."/>
            <person name="Ruiz A."/>
            <person name="Russo S."/>
            <person name="Salzberg S.L."/>
            <person name="Sanchez-Gracia A."/>
            <person name="Saranga D.J."/>
            <person name="Sato H."/>
            <person name="Schaeffer S.W."/>
            <person name="Schatz M.C."/>
            <person name="Schlenke T."/>
            <person name="Schwartz R."/>
            <person name="Segarra C."/>
            <person name="Singh R.S."/>
            <person name="Sirot L."/>
            <person name="Sirota M."/>
            <person name="Sisneros N.B."/>
            <person name="Smith C.D."/>
            <person name="Smith T.F."/>
            <person name="Spieth J."/>
            <person name="Stage D.E."/>
            <person name="Stark A."/>
            <person name="Stephan W."/>
            <person name="Strausberg R.L."/>
            <person name="Strempel S."/>
            <person name="Sturgill D."/>
            <person name="Sutton G."/>
            <person name="Sutton G.G."/>
            <person name="Tao W."/>
            <person name="Teichmann S."/>
            <person name="Tobari Y.N."/>
            <person name="Tomimura Y."/>
            <person name="Tsolas J.M."/>
            <person name="Valente V.L."/>
            <person name="Venter E."/>
            <person name="Venter J.C."/>
            <person name="Vicario S."/>
            <person name="Vieira F.G."/>
            <person name="Vilella A.J."/>
            <person name="Villasante A."/>
            <person name="Walenz B."/>
            <person name="Wang J."/>
            <person name="Wasserman M."/>
            <person name="Watts T."/>
            <person name="Wilson D."/>
            <person name="Wilson R.K."/>
            <person name="Wing R.A."/>
            <person name="Wolfner M.F."/>
            <person name="Wong A."/>
            <person name="Wong G.K."/>
            <person name="Wu C.I."/>
            <person name="Wu G."/>
            <person name="Yamamoto D."/>
            <person name="Yang H.P."/>
            <person name="Yang S.P."/>
            <person name="Yorke J.A."/>
            <person name="Yoshida K."/>
            <person name="Zdobnov E."/>
            <person name="Zhang P."/>
            <person name="Zhang Y."/>
            <person name="Zimin A.V."/>
            <person name="Baldwin J."/>
            <person name="Abdouelleil A."/>
            <person name="Abdulkadir J."/>
            <person name="Abebe A."/>
            <person name="Abera B."/>
            <person name="Abreu J."/>
            <person name="Acer S.C."/>
            <person name="Aftuck L."/>
            <person name="Alexander A."/>
            <person name="An P."/>
            <person name="Anderson E."/>
            <person name="Anderson S."/>
            <person name="Arachi H."/>
            <person name="Azer M."/>
            <person name="Bachantsang P."/>
            <person name="Barry A."/>
            <person name="Bayul T."/>
            <person name="Berlin A."/>
            <person name="Bessette D."/>
            <person name="Bloom T."/>
            <person name="Blye J."/>
            <person name="Boguslavskiy L."/>
            <person name="Bonnet C."/>
            <person name="Boukhgalter B."/>
            <person name="Bourzgui I."/>
            <person name="Brown A."/>
            <person name="Cahill P."/>
            <person name="Channer S."/>
            <person name="Cheshatsang Y."/>
            <person name="Chuda L."/>
            <person name="Citroen M."/>
            <person name="Collymore A."/>
            <person name="Cooke P."/>
            <person name="Costello M."/>
            <person name="D'Aco K."/>
            <person name="Daza R."/>
            <person name="De Haan G."/>
            <person name="DeGray S."/>
            <person name="DeMaso C."/>
            <person name="Dhargay N."/>
            <person name="Dooley K."/>
            <person name="Dooley E."/>
            <person name="Doricent M."/>
            <person name="Dorje P."/>
            <person name="Dorjee K."/>
            <person name="Dupes A."/>
            <person name="Elong R."/>
            <person name="Falk J."/>
            <person name="Farina A."/>
            <person name="Faro S."/>
            <person name="Ferguson D."/>
            <person name="Fisher S."/>
            <person name="Foley C.D."/>
            <person name="Franke A."/>
            <person name="Friedrich D."/>
            <person name="Gadbois L."/>
            <person name="Gearin G."/>
            <person name="Gearin C.R."/>
            <person name="Giannoukos G."/>
            <person name="Goode T."/>
            <person name="Graham J."/>
            <person name="Grandbois E."/>
            <person name="Grewal S."/>
            <person name="Gyaltsen K."/>
            <person name="Hafez N."/>
            <person name="Hagos B."/>
            <person name="Hall J."/>
            <person name="Henson C."/>
            <person name="Hollinger A."/>
            <person name="Honan T."/>
            <person name="Huard M.D."/>
            <person name="Hughes L."/>
            <person name="Hurhula B."/>
            <person name="Husby M.E."/>
            <person name="Kamat A."/>
            <person name="Kanga B."/>
            <person name="Kashin S."/>
            <person name="Khazanovich D."/>
            <person name="Kisner P."/>
            <person name="Lance K."/>
            <person name="Lara M."/>
            <person name="Lee W."/>
            <person name="Lennon N."/>
            <person name="Letendre F."/>
            <person name="LeVine R."/>
            <person name="Lipovsky A."/>
            <person name="Liu X."/>
            <person name="Liu J."/>
            <person name="Liu S."/>
            <person name="Lokyitsang T."/>
            <person name="Lokyitsang Y."/>
            <person name="Lubonja R."/>
            <person name="Lui A."/>
            <person name="MacDonald P."/>
            <person name="Magnisalis V."/>
            <person name="Maru K."/>
            <person name="Matthews C."/>
            <person name="McCusker W."/>
            <person name="McDonough S."/>
            <person name="Mehta T."/>
            <person name="Meldrim J."/>
            <person name="Meneus L."/>
            <person name="Mihai O."/>
            <person name="Mihalev A."/>
            <person name="Mihova T."/>
            <person name="Mittelman R."/>
            <person name="Mlenga V."/>
            <person name="Montmayeur A."/>
            <person name="Mulrain L."/>
            <person name="Navidi A."/>
            <person name="Naylor J."/>
            <person name="Negash T."/>
            <person name="Nguyen T."/>
            <person name="Nguyen N."/>
            <person name="Nicol R."/>
            <person name="Norbu C."/>
            <person name="Norbu N."/>
            <person name="Novod N."/>
            <person name="O'Neill B."/>
            <person name="Osman S."/>
            <person name="Markiewicz E."/>
            <person name="Oyono O.L."/>
            <person name="Patti C."/>
            <person name="Phunkhang P."/>
            <person name="Pierre F."/>
            <person name="Priest M."/>
            <person name="Raghuraman S."/>
            <person name="Rege F."/>
            <person name="Reyes R."/>
            <person name="Rise C."/>
            <person name="Rogov P."/>
            <person name="Ross K."/>
            <person name="Ryan E."/>
            <person name="Settipalli S."/>
            <person name="Shea T."/>
            <person name="Sherpa N."/>
            <person name="Shi L."/>
            <person name="Shih D."/>
            <person name="Sparrow T."/>
            <person name="Spaulding J."/>
            <person name="Stalker J."/>
            <person name="Stange-Thomann N."/>
            <person name="Stavropoulos S."/>
            <person name="Stone C."/>
            <person name="Strader C."/>
            <person name="Tesfaye S."/>
            <person name="Thomson T."/>
            <person name="Thoulutsang Y."/>
            <person name="Thoulutsang D."/>
            <person name="Topham K."/>
            <person name="Topping I."/>
            <person name="Tsamla T."/>
            <person name="Vassiliev H."/>
            <person name="Vo A."/>
            <person name="Wangchuk T."/>
            <person name="Wangdi T."/>
            <person name="Weiand M."/>
            <person name="Wilkinson J."/>
            <person name="Wilson A."/>
            <person name="Yadav S."/>
            <person name="Young G."/>
            <person name="Yu Q."/>
            <person name="Zembek L."/>
            <person name="Zhong D."/>
            <person name="Zimmer A."/>
            <person name="Zwirko Z."/>
            <person name="Jaffe D.B."/>
            <person name="Alvarez P."/>
            <person name="Brockman W."/>
            <person name="Butler J."/>
            <person name="Chin C."/>
            <person name="Gnerre S."/>
            <person name="Grabherr M."/>
            <person name="Kleber M."/>
            <person name="Mauceli E."/>
            <person name="MacCallum I."/>
        </authorList>
    </citation>
    <scope>NUCLEOTIDE SEQUENCE [LARGE SCALE GENOMIC DNA]</scope>
    <source>
        <strain evidence="4">Tucson 15287-2541.00</strain>
    </source>
</reference>
<dbReference type="HOGENOM" id="CLU_1929742_0_0_1"/>
<dbReference type="FunCoup" id="B4JP57">
    <property type="interactions" value="73"/>
</dbReference>
<dbReference type="InParanoid" id="B4JP57"/>
<evidence type="ECO:0000256" key="1">
    <source>
        <dbReference type="SAM" id="MobiDB-lite"/>
    </source>
</evidence>
<dbReference type="KEGG" id="dgr:6567126"/>
<feature type="compositionally biased region" description="Basic and acidic residues" evidence="1">
    <location>
        <begin position="30"/>
        <end position="59"/>
    </location>
</feature>
<feature type="region of interest" description="Disordered" evidence="1">
    <location>
        <begin position="26"/>
        <end position="131"/>
    </location>
</feature>
<evidence type="ECO:0000313" key="3">
    <source>
        <dbReference type="EMBL" id="EDV99482.1"/>
    </source>
</evidence>
<feature type="chain" id="PRO_5002812520" evidence="2">
    <location>
        <begin position="23"/>
        <end position="131"/>
    </location>
</feature>
<feature type="compositionally biased region" description="Polar residues" evidence="1">
    <location>
        <begin position="60"/>
        <end position="74"/>
    </location>
</feature>
<feature type="compositionally biased region" description="Basic residues" evidence="1">
    <location>
        <begin position="92"/>
        <end position="131"/>
    </location>
</feature>
<gene>
    <name evidence="3" type="primary">Dgri\GH13003</name>
    <name evidence="3" type="ORF">Dgri_GH13003</name>
</gene>
<dbReference type="Proteomes" id="UP000001070">
    <property type="component" value="Unassembled WGS sequence"/>
</dbReference>